<dbReference type="EMBL" id="AGEL01000001">
    <property type="protein sequence ID" value="EHO18679.1"/>
    <property type="molecule type" value="Genomic_DNA"/>
</dbReference>
<evidence type="ECO:0000313" key="3">
    <source>
        <dbReference type="Proteomes" id="UP000018466"/>
    </source>
</evidence>
<feature type="transmembrane region" description="Helical" evidence="1">
    <location>
        <begin position="86"/>
        <end position="104"/>
    </location>
</feature>
<keyword evidence="1" id="KW-0812">Transmembrane</keyword>
<keyword evidence="3" id="KW-1185">Reference proteome</keyword>
<feature type="transmembrane region" description="Helical" evidence="1">
    <location>
        <begin position="63"/>
        <end position="80"/>
    </location>
</feature>
<dbReference type="Proteomes" id="UP000018466">
    <property type="component" value="Unassembled WGS sequence"/>
</dbReference>
<keyword evidence="1" id="KW-1133">Transmembrane helix</keyword>
<organism evidence="2 3">
    <name type="scientific">Stomatobaculum longum</name>
    <dbReference type="NCBI Taxonomy" id="796942"/>
    <lineage>
        <taxon>Bacteria</taxon>
        <taxon>Bacillati</taxon>
        <taxon>Bacillota</taxon>
        <taxon>Clostridia</taxon>
        <taxon>Lachnospirales</taxon>
        <taxon>Lachnospiraceae</taxon>
        <taxon>Stomatobaculum</taxon>
    </lineage>
</organism>
<dbReference type="AlphaFoldDB" id="A0AA37DHC8"/>
<evidence type="ECO:0000313" key="2">
    <source>
        <dbReference type="EMBL" id="EHO18679.1"/>
    </source>
</evidence>
<protein>
    <submittedName>
        <fullName evidence="2">Uncharacterized protein</fullName>
    </submittedName>
</protein>
<name>A0AA37DHC8_9FIRM</name>
<reference evidence="2 3" key="1">
    <citation type="submission" date="2011-10" db="EMBL/GenBank/DDBJ databases">
        <title>The Genome Sequence of Lachnospiraceae bacterium ACC2.</title>
        <authorList>
            <consortium name="The Broad Institute Genome Sequencing Platform"/>
            <person name="Earl A."/>
            <person name="Ward D."/>
            <person name="Feldgarden M."/>
            <person name="Gevers D."/>
            <person name="Sizova M."/>
            <person name="Hazen A."/>
            <person name="Epstein S."/>
            <person name="Young S.K."/>
            <person name="Zeng Q."/>
            <person name="Gargeya S."/>
            <person name="Fitzgerald M."/>
            <person name="Haas B."/>
            <person name="Abouelleil A."/>
            <person name="Alvarado L."/>
            <person name="Arachchi H.M."/>
            <person name="Berlin A."/>
            <person name="Brown A."/>
            <person name="Chapman S.B."/>
            <person name="Chen Z."/>
            <person name="Dunbar C."/>
            <person name="Freedman E."/>
            <person name="Gearin G."/>
            <person name="Goldberg J."/>
            <person name="Griggs A."/>
            <person name="Gujja S."/>
            <person name="Heiman D."/>
            <person name="Howarth C."/>
            <person name="Larson L."/>
            <person name="Lui A."/>
            <person name="MacDonald P.J.P."/>
            <person name="Montmayeur A."/>
            <person name="Murphy C."/>
            <person name="Neiman D."/>
            <person name="Pearson M."/>
            <person name="Priest M."/>
            <person name="Roberts A."/>
            <person name="Saif S."/>
            <person name="Shea T."/>
            <person name="Shenoy N."/>
            <person name="Sisk P."/>
            <person name="Stolte C."/>
            <person name="Sykes S."/>
            <person name="Wortman J."/>
            <person name="Nusbaum C."/>
            <person name="Birren B."/>
        </authorList>
    </citation>
    <scope>NUCLEOTIDE SEQUENCE [LARGE SCALE GENOMIC DNA]</scope>
    <source>
        <strain evidence="2 3">ACC2</strain>
    </source>
</reference>
<sequence>MNIVTYVVSLLTFYLKGEIRSEQNFVVFQEPNTVLGLIPLGKHTDRIPVHQIAAVSTNFRLKLGKLVCGILAFLFGFGLFGQPGTFLPGLIILILAVNWILDAFEIDLTLITTSGAVKRIDFFIFDKEKAVLAEQQIHAMISNRMSDTNVREQTDRVVDAINRKGL</sequence>
<comment type="caution">
    <text evidence="2">The sequence shown here is derived from an EMBL/GenBank/DDBJ whole genome shotgun (WGS) entry which is preliminary data.</text>
</comment>
<gene>
    <name evidence="2" type="ORF">HMPREF9623_00001</name>
</gene>
<accession>A0AA37DHC8</accession>
<proteinExistence type="predicted"/>
<keyword evidence="1" id="KW-0472">Membrane</keyword>
<evidence type="ECO:0000256" key="1">
    <source>
        <dbReference type="SAM" id="Phobius"/>
    </source>
</evidence>